<dbReference type="EMBL" id="JBEXAC010000002">
    <property type="protein sequence ID" value="MET6999582.1"/>
    <property type="molecule type" value="Genomic_DNA"/>
</dbReference>
<dbReference type="SUPFAM" id="SSF48452">
    <property type="entry name" value="TPR-like"/>
    <property type="match status" value="1"/>
</dbReference>
<evidence type="ECO:0008006" key="3">
    <source>
        <dbReference type="Google" id="ProtNLM"/>
    </source>
</evidence>
<protein>
    <recommendedName>
        <fullName evidence="3">Tetratricopeptide repeat protein</fullName>
    </recommendedName>
</protein>
<reference evidence="1 2" key="1">
    <citation type="submission" date="2024-06" db="EMBL/GenBank/DDBJ databases">
        <title>Chitinophaga defluvii sp. nov., isolated from municipal sewage.</title>
        <authorList>
            <person name="Zhang L."/>
        </authorList>
    </citation>
    <scope>NUCLEOTIDE SEQUENCE [LARGE SCALE GENOMIC DNA]</scope>
    <source>
        <strain evidence="1 2">H8</strain>
    </source>
</reference>
<comment type="caution">
    <text evidence="1">The sequence shown here is derived from an EMBL/GenBank/DDBJ whole genome shotgun (WGS) entry which is preliminary data.</text>
</comment>
<accession>A0ABV2T977</accession>
<keyword evidence="2" id="KW-1185">Reference proteome</keyword>
<organism evidence="1 2">
    <name type="scientific">Chitinophaga defluvii</name>
    <dbReference type="NCBI Taxonomy" id="3163343"/>
    <lineage>
        <taxon>Bacteria</taxon>
        <taxon>Pseudomonadati</taxon>
        <taxon>Bacteroidota</taxon>
        <taxon>Chitinophagia</taxon>
        <taxon>Chitinophagales</taxon>
        <taxon>Chitinophagaceae</taxon>
        <taxon>Chitinophaga</taxon>
    </lineage>
</organism>
<dbReference type="InterPro" id="IPR011990">
    <property type="entry name" value="TPR-like_helical_dom_sf"/>
</dbReference>
<dbReference type="Proteomes" id="UP001549749">
    <property type="component" value="Unassembled WGS sequence"/>
</dbReference>
<sequence length="218" mass="24204">MQFDPDNKIVQLCTEGMNAAATGQPETAHRLFRQAWDLADNDFDALTAAHFLARHQTSREDTLQWNLEALNRAFAIKDETVKSFYPSLYLNVAKAYEDLSNLPAAVQHYQLAASYSHHLPEGSYGNMIKTGISNGLQRTGANGFNPPVLEALVNHWCETKQLQALSFVLPPYLSNLGTPHHINKLISALSYLSATRCLPVAEQEKVDQLIATLSDSVH</sequence>
<name>A0ABV2T977_9BACT</name>
<gene>
    <name evidence="1" type="ORF">ABR189_19495</name>
</gene>
<dbReference type="RefSeq" id="WP_354662146.1">
    <property type="nucleotide sequence ID" value="NZ_JBEXAC010000002.1"/>
</dbReference>
<evidence type="ECO:0000313" key="2">
    <source>
        <dbReference type="Proteomes" id="UP001549749"/>
    </source>
</evidence>
<dbReference type="Gene3D" id="1.25.40.10">
    <property type="entry name" value="Tetratricopeptide repeat domain"/>
    <property type="match status" value="1"/>
</dbReference>
<proteinExistence type="predicted"/>
<evidence type="ECO:0000313" key="1">
    <source>
        <dbReference type="EMBL" id="MET6999582.1"/>
    </source>
</evidence>